<keyword evidence="2" id="KW-1185">Reference proteome</keyword>
<gene>
    <name evidence="1" type="ORF">OUZ56_012724</name>
</gene>
<sequence length="243" mass="27894">MSRPDTVLRNHAQSLFQEYSDTEKERRELLCQASTLLHEADPSLTPSNQKRTFFHSQYWHSRIHDIPEDTFIFELHHHLEANGRIRLSDEHTRVSLLSLLALYPSLDTPAKFFEFSNLRTGYTLILPRSYESSDSAPSIDAPTPPLRTKAVQSTEERLIDRSGRFDDWAAHLEATLDLGNFKKARKLRLMRPKLYGEAAEQFDNFKLDNPIRAQEYSAVKERLLNAAATLPKQDPSGARNSTT</sequence>
<dbReference type="Proteomes" id="UP001234178">
    <property type="component" value="Unassembled WGS sequence"/>
</dbReference>
<dbReference type="EMBL" id="JAOYFB010000002">
    <property type="protein sequence ID" value="KAK4007566.1"/>
    <property type="molecule type" value="Genomic_DNA"/>
</dbReference>
<organism evidence="1 2">
    <name type="scientific">Daphnia magna</name>
    <dbReference type="NCBI Taxonomy" id="35525"/>
    <lineage>
        <taxon>Eukaryota</taxon>
        <taxon>Metazoa</taxon>
        <taxon>Ecdysozoa</taxon>
        <taxon>Arthropoda</taxon>
        <taxon>Crustacea</taxon>
        <taxon>Branchiopoda</taxon>
        <taxon>Diplostraca</taxon>
        <taxon>Cladocera</taxon>
        <taxon>Anomopoda</taxon>
        <taxon>Daphniidae</taxon>
        <taxon>Daphnia</taxon>
    </lineage>
</organism>
<comment type="caution">
    <text evidence="1">The sequence shown here is derived from an EMBL/GenBank/DDBJ whole genome shotgun (WGS) entry which is preliminary data.</text>
</comment>
<evidence type="ECO:0000313" key="1">
    <source>
        <dbReference type="EMBL" id="KAK4007566.1"/>
    </source>
</evidence>
<protein>
    <submittedName>
        <fullName evidence="1">Uncharacterized protein</fullName>
    </submittedName>
</protein>
<proteinExistence type="predicted"/>
<reference evidence="1 2" key="1">
    <citation type="journal article" date="2023" name="Nucleic Acids Res.">
        <title>The hologenome of Daphnia magna reveals possible DNA methylation and microbiome-mediated evolution of the host genome.</title>
        <authorList>
            <person name="Chaturvedi A."/>
            <person name="Li X."/>
            <person name="Dhandapani V."/>
            <person name="Marshall H."/>
            <person name="Kissane S."/>
            <person name="Cuenca-Cambronero M."/>
            <person name="Asole G."/>
            <person name="Calvet F."/>
            <person name="Ruiz-Romero M."/>
            <person name="Marangio P."/>
            <person name="Guigo R."/>
            <person name="Rago D."/>
            <person name="Mirbahai L."/>
            <person name="Eastwood N."/>
            <person name="Colbourne J.K."/>
            <person name="Zhou J."/>
            <person name="Mallon E."/>
            <person name="Orsini L."/>
        </authorList>
    </citation>
    <scope>NUCLEOTIDE SEQUENCE [LARGE SCALE GENOMIC DNA]</scope>
    <source>
        <strain evidence="1">LRV0_1</strain>
    </source>
</reference>
<accession>A0ABQ9Z3V3</accession>
<name>A0ABQ9Z3V3_9CRUS</name>
<evidence type="ECO:0000313" key="2">
    <source>
        <dbReference type="Proteomes" id="UP001234178"/>
    </source>
</evidence>